<dbReference type="GO" id="GO:0006355">
    <property type="term" value="P:regulation of DNA-templated transcription"/>
    <property type="evidence" value="ECO:0007669"/>
    <property type="project" value="InterPro"/>
</dbReference>
<evidence type="ECO:0000256" key="2">
    <source>
        <dbReference type="ARBA" id="ARBA00023125"/>
    </source>
</evidence>
<evidence type="ECO:0008006" key="6">
    <source>
        <dbReference type="Google" id="ProtNLM"/>
    </source>
</evidence>
<dbReference type="SUPFAM" id="SSF46894">
    <property type="entry name" value="C-terminal effector domain of the bipartite response regulators"/>
    <property type="match status" value="1"/>
</dbReference>
<dbReference type="PROSITE" id="PS50043">
    <property type="entry name" value="HTH_LUXR_2"/>
    <property type="match status" value="1"/>
</dbReference>
<dbReference type="InterPro" id="IPR001789">
    <property type="entry name" value="Sig_transdc_resp-reg_receiver"/>
</dbReference>
<dbReference type="Gene3D" id="3.40.50.2300">
    <property type="match status" value="1"/>
</dbReference>
<sequence length="210" mass="22792">MKILLIDDHALFRDGLSLVLDGLDTAIETFEAGSYEAAEVIMRAQPDLDMVLLDLGLPGTSYLDALRAIRQQLPKAFIVILSGTEDYKVVEASLQNGAQGYIPKSSPAKIMLSALQLVISGGTYVPAQILQLKPVTNVATPITQATEHRLTPRQYDVLQQLATGKSNKAIGSELQLTESTVRAHVAAILKAFNVPNRTHAVQHASQHSWL</sequence>
<protein>
    <recommendedName>
        <fullName evidence="6">Two-component transcriptional response regulator, LuxR family</fullName>
    </recommendedName>
</protein>
<dbReference type="InterPro" id="IPR051015">
    <property type="entry name" value="EvgA-like"/>
</dbReference>
<dbReference type="InterPro" id="IPR011006">
    <property type="entry name" value="CheY-like_superfamily"/>
</dbReference>
<dbReference type="Pfam" id="PF00196">
    <property type="entry name" value="GerE"/>
    <property type="match status" value="1"/>
</dbReference>
<keyword evidence="1" id="KW-0597">Phosphoprotein</keyword>
<dbReference type="PANTHER" id="PTHR45566:SF1">
    <property type="entry name" value="HTH-TYPE TRANSCRIPTIONAL REGULATOR YHJB-RELATED"/>
    <property type="match status" value="1"/>
</dbReference>
<proteinExistence type="predicted"/>
<dbReference type="InterPro" id="IPR058245">
    <property type="entry name" value="NreC/VraR/RcsB-like_REC"/>
</dbReference>
<gene>
    <name evidence="5" type="ORF">MNBD_GAMMA08-2249</name>
</gene>
<dbReference type="PROSITE" id="PS50110">
    <property type="entry name" value="RESPONSE_REGULATORY"/>
    <property type="match status" value="1"/>
</dbReference>
<reference evidence="5" key="1">
    <citation type="submission" date="2018-06" db="EMBL/GenBank/DDBJ databases">
        <authorList>
            <person name="Zhirakovskaya E."/>
        </authorList>
    </citation>
    <scope>NUCLEOTIDE SEQUENCE</scope>
</reference>
<evidence type="ECO:0000256" key="1">
    <source>
        <dbReference type="ARBA" id="ARBA00022553"/>
    </source>
</evidence>
<feature type="domain" description="HTH luxR-type" evidence="3">
    <location>
        <begin position="143"/>
        <end position="208"/>
    </location>
</feature>
<keyword evidence="2" id="KW-0238">DNA-binding</keyword>
<dbReference type="GO" id="GO:0000160">
    <property type="term" value="P:phosphorelay signal transduction system"/>
    <property type="evidence" value="ECO:0007669"/>
    <property type="project" value="InterPro"/>
</dbReference>
<evidence type="ECO:0000259" key="4">
    <source>
        <dbReference type="PROSITE" id="PS50110"/>
    </source>
</evidence>
<evidence type="ECO:0000313" key="5">
    <source>
        <dbReference type="EMBL" id="VAW61870.1"/>
    </source>
</evidence>
<dbReference type="AlphaFoldDB" id="A0A3B0XB81"/>
<dbReference type="SMART" id="SM00448">
    <property type="entry name" value="REC"/>
    <property type="match status" value="1"/>
</dbReference>
<dbReference type="EMBL" id="UOFH01000199">
    <property type="protein sequence ID" value="VAW61870.1"/>
    <property type="molecule type" value="Genomic_DNA"/>
</dbReference>
<dbReference type="SUPFAM" id="SSF52172">
    <property type="entry name" value="CheY-like"/>
    <property type="match status" value="1"/>
</dbReference>
<evidence type="ECO:0000259" key="3">
    <source>
        <dbReference type="PROSITE" id="PS50043"/>
    </source>
</evidence>
<dbReference type="InterPro" id="IPR016032">
    <property type="entry name" value="Sig_transdc_resp-reg_C-effctor"/>
</dbReference>
<dbReference type="CDD" id="cd06170">
    <property type="entry name" value="LuxR_C_like"/>
    <property type="match status" value="1"/>
</dbReference>
<dbReference type="PANTHER" id="PTHR45566">
    <property type="entry name" value="HTH-TYPE TRANSCRIPTIONAL REGULATOR YHJB-RELATED"/>
    <property type="match status" value="1"/>
</dbReference>
<name>A0A3B0XB81_9ZZZZ</name>
<organism evidence="5">
    <name type="scientific">hydrothermal vent metagenome</name>
    <dbReference type="NCBI Taxonomy" id="652676"/>
    <lineage>
        <taxon>unclassified sequences</taxon>
        <taxon>metagenomes</taxon>
        <taxon>ecological metagenomes</taxon>
    </lineage>
</organism>
<dbReference type="InterPro" id="IPR000792">
    <property type="entry name" value="Tscrpt_reg_LuxR_C"/>
</dbReference>
<dbReference type="CDD" id="cd17535">
    <property type="entry name" value="REC_NarL-like"/>
    <property type="match status" value="1"/>
</dbReference>
<feature type="domain" description="Response regulatory" evidence="4">
    <location>
        <begin position="2"/>
        <end position="119"/>
    </location>
</feature>
<dbReference type="Pfam" id="PF00072">
    <property type="entry name" value="Response_reg"/>
    <property type="match status" value="1"/>
</dbReference>
<dbReference type="GO" id="GO:0003677">
    <property type="term" value="F:DNA binding"/>
    <property type="evidence" value="ECO:0007669"/>
    <property type="project" value="UniProtKB-KW"/>
</dbReference>
<accession>A0A3B0XB81</accession>
<dbReference type="PRINTS" id="PR00038">
    <property type="entry name" value="HTHLUXR"/>
</dbReference>
<dbReference type="SMART" id="SM00421">
    <property type="entry name" value="HTH_LUXR"/>
    <property type="match status" value="1"/>
</dbReference>